<dbReference type="EMBL" id="CAFBOR010000180">
    <property type="protein sequence ID" value="CAB4995526.1"/>
    <property type="molecule type" value="Genomic_DNA"/>
</dbReference>
<evidence type="ECO:0000313" key="2">
    <source>
        <dbReference type="EMBL" id="CAB4951503.1"/>
    </source>
</evidence>
<protein>
    <submittedName>
        <fullName evidence="1">Unannotated protein</fullName>
    </submittedName>
</protein>
<proteinExistence type="predicted"/>
<evidence type="ECO:0000313" key="1">
    <source>
        <dbReference type="EMBL" id="CAB4779278.1"/>
    </source>
</evidence>
<dbReference type="EMBL" id="CAEZZU010000099">
    <property type="protein sequence ID" value="CAB4779278.1"/>
    <property type="molecule type" value="Genomic_DNA"/>
</dbReference>
<reference evidence="1" key="1">
    <citation type="submission" date="2020-05" db="EMBL/GenBank/DDBJ databases">
        <authorList>
            <person name="Chiriac C."/>
            <person name="Salcher M."/>
            <person name="Ghai R."/>
            <person name="Kavagutti S V."/>
        </authorList>
    </citation>
    <scope>NUCLEOTIDE SEQUENCE</scope>
</reference>
<sequence length="71" mass="7661">MTNEVNGYALYARSNHRSISGLSSRHTQLAEAVRSGSYNPPVEAVVESVMAWLCDLSQTSAPRAGQGVREP</sequence>
<gene>
    <name evidence="1" type="ORF">UFOPK2925_00754</name>
    <name evidence="2" type="ORF">UFOPK3789_00722</name>
    <name evidence="3" type="ORF">UFOPK3974_01190</name>
</gene>
<evidence type="ECO:0000313" key="3">
    <source>
        <dbReference type="EMBL" id="CAB4995526.1"/>
    </source>
</evidence>
<name>A0A6J6W8G4_9ZZZZ</name>
<organism evidence="1">
    <name type="scientific">freshwater metagenome</name>
    <dbReference type="NCBI Taxonomy" id="449393"/>
    <lineage>
        <taxon>unclassified sequences</taxon>
        <taxon>metagenomes</taxon>
        <taxon>ecological metagenomes</taxon>
    </lineage>
</organism>
<accession>A0A6J6W8G4</accession>
<dbReference type="EMBL" id="CAFBNL010000031">
    <property type="protein sequence ID" value="CAB4951503.1"/>
    <property type="molecule type" value="Genomic_DNA"/>
</dbReference>
<dbReference type="AlphaFoldDB" id="A0A6J6W8G4"/>